<comment type="similarity">
    <text evidence="2 14">Belongs to the ANKZF1/VMS1 family.</text>
</comment>
<feature type="compositionally biased region" description="Basic and acidic residues" evidence="15">
    <location>
        <begin position="600"/>
        <end position="625"/>
    </location>
</feature>
<dbReference type="GO" id="GO:0005737">
    <property type="term" value="C:cytoplasm"/>
    <property type="evidence" value="ECO:0007669"/>
    <property type="project" value="UniProtKB-SubCell"/>
</dbReference>
<gene>
    <name evidence="18" type="primary">ANKZF1</name>
    <name evidence="18" type="synonym">ankzf1</name>
</gene>
<evidence type="ECO:0000256" key="12">
    <source>
        <dbReference type="ARBA" id="ARBA00023054"/>
    </source>
</evidence>
<dbReference type="SUPFAM" id="SSF48403">
    <property type="entry name" value="Ankyrin repeat"/>
    <property type="match status" value="1"/>
</dbReference>
<name>A0A8C9V1B1_SCLFO</name>
<feature type="domain" description="VLRF1" evidence="17">
    <location>
        <begin position="153"/>
        <end position="296"/>
    </location>
</feature>
<dbReference type="PANTHER" id="PTHR16036:SF2">
    <property type="entry name" value="TRNA ENDONUCLEASE ANKZF1"/>
    <property type="match status" value="1"/>
</dbReference>
<dbReference type="PROSITE" id="PS52044">
    <property type="entry name" value="VLRF1"/>
    <property type="match status" value="1"/>
</dbReference>
<dbReference type="AlphaFoldDB" id="A0A8C9V1B1"/>
<dbReference type="SMART" id="SM00248">
    <property type="entry name" value="ANK"/>
    <property type="match status" value="2"/>
</dbReference>
<keyword evidence="10" id="KW-0862">Zinc</keyword>
<evidence type="ECO:0000256" key="8">
    <source>
        <dbReference type="ARBA" id="ARBA00022771"/>
    </source>
</evidence>
<keyword evidence="16" id="KW-0732">Signal</keyword>
<dbReference type="InterPro" id="IPR041175">
    <property type="entry name" value="VLRF1/Vms1"/>
</dbReference>
<dbReference type="PROSITE" id="PS50297">
    <property type="entry name" value="ANK_REP_REGION"/>
    <property type="match status" value="1"/>
</dbReference>
<keyword evidence="19" id="KW-1185">Reference proteome</keyword>
<evidence type="ECO:0000256" key="16">
    <source>
        <dbReference type="SAM" id="SignalP"/>
    </source>
</evidence>
<feature type="compositionally biased region" description="Basic and acidic residues" evidence="15">
    <location>
        <begin position="420"/>
        <end position="430"/>
    </location>
</feature>
<dbReference type="PROSITE" id="PS50088">
    <property type="entry name" value="ANK_REPEAT"/>
    <property type="match status" value="1"/>
</dbReference>
<feature type="compositionally biased region" description="Acidic residues" evidence="15">
    <location>
        <begin position="346"/>
        <end position="357"/>
    </location>
</feature>
<evidence type="ECO:0000256" key="7">
    <source>
        <dbReference type="ARBA" id="ARBA00022759"/>
    </source>
</evidence>
<evidence type="ECO:0000256" key="3">
    <source>
        <dbReference type="ARBA" id="ARBA00022490"/>
    </source>
</evidence>
<keyword evidence="3 14" id="KW-0963">Cytoplasm</keyword>
<feature type="compositionally biased region" description="Basic and acidic residues" evidence="15">
    <location>
        <begin position="319"/>
        <end position="331"/>
    </location>
</feature>
<dbReference type="Pfam" id="PF00023">
    <property type="entry name" value="Ank"/>
    <property type="match status" value="1"/>
</dbReference>
<feature type="compositionally biased region" description="Basic residues" evidence="15">
    <location>
        <begin position="589"/>
        <end position="599"/>
    </location>
</feature>
<dbReference type="PANTHER" id="PTHR16036">
    <property type="entry name" value="ANKYRIN REPEAT AND ZINC FINGER DOMAIN-CONTAINING PROTEIN 1"/>
    <property type="match status" value="1"/>
</dbReference>
<dbReference type="Gene3D" id="1.25.40.20">
    <property type="entry name" value="Ankyrin repeat-containing domain"/>
    <property type="match status" value="1"/>
</dbReference>
<dbReference type="GO" id="GO:0016787">
    <property type="term" value="F:hydrolase activity"/>
    <property type="evidence" value="ECO:0007669"/>
    <property type="project" value="UniProtKB-KW"/>
</dbReference>
<reference evidence="18" key="3">
    <citation type="submission" date="2025-09" db="UniProtKB">
        <authorList>
            <consortium name="Ensembl"/>
        </authorList>
    </citation>
    <scope>IDENTIFICATION</scope>
</reference>
<dbReference type="GO" id="GO:0008270">
    <property type="term" value="F:zinc ion binding"/>
    <property type="evidence" value="ECO:0007669"/>
    <property type="project" value="UniProtKB-KW"/>
</dbReference>
<dbReference type="InterPro" id="IPR047139">
    <property type="entry name" value="ANKZ1/VMS1"/>
</dbReference>
<keyword evidence="8" id="KW-0863">Zinc-finger</keyword>
<reference evidence="18 19" key="1">
    <citation type="submission" date="2019-04" db="EMBL/GenBank/DDBJ databases">
        <authorList>
            <consortium name="Wellcome Sanger Institute Data Sharing"/>
        </authorList>
    </citation>
    <scope>NUCLEOTIDE SEQUENCE [LARGE SCALE GENOMIC DNA]</scope>
</reference>
<feature type="compositionally biased region" description="Basic residues" evidence="15">
    <location>
        <begin position="382"/>
        <end position="391"/>
    </location>
</feature>
<proteinExistence type="inferred from homology"/>
<dbReference type="InterPro" id="IPR041540">
    <property type="entry name" value="VATC"/>
</dbReference>
<protein>
    <submittedName>
        <fullName evidence="18">Ankyrin repeat and zinc finger peptidyl tRNA hydrolase 1</fullName>
    </submittedName>
</protein>
<keyword evidence="9 14" id="KW-0378">Hydrolase</keyword>
<dbReference type="GO" id="GO:0004519">
    <property type="term" value="F:endonuclease activity"/>
    <property type="evidence" value="ECO:0007669"/>
    <property type="project" value="UniProtKB-KW"/>
</dbReference>
<evidence type="ECO:0000256" key="13">
    <source>
        <dbReference type="PROSITE-ProRule" id="PRU00023"/>
    </source>
</evidence>
<feature type="region of interest" description="Disordered" evidence="15">
    <location>
        <begin position="382"/>
        <end position="454"/>
    </location>
</feature>
<comment type="subcellular location">
    <subcellularLocation>
        <location evidence="1">Cytoplasm</location>
    </subcellularLocation>
</comment>
<evidence type="ECO:0000256" key="14">
    <source>
        <dbReference type="PROSITE-ProRule" id="PRU01389"/>
    </source>
</evidence>
<feature type="active site" evidence="14">
    <location>
        <position position="196"/>
    </location>
</feature>
<evidence type="ECO:0000256" key="10">
    <source>
        <dbReference type="ARBA" id="ARBA00022833"/>
    </source>
</evidence>
<dbReference type="Ensembl" id="ENSSFOT00015011876.2">
    <property type="protein sequence ID" value="ENSSFOP00015011725.2"/>
    <property type="gene ID" value="ENSSFOG00015007560.2"/>
</dbReference>
<evidence type="ECO:0000256" key="15">
    <source>
        <dbReference type="SAM" id="MobiDB-lite"/>
    </source>
</evidence>
<evidence type="ECO:0000256" key="4">
    <source>
        <dbReference type="ARBA" id="ARBA00022722"/>
    </source>
</evidence>
<dbReference type="OrthoDB" id="429841at2759"/>
<evidence type="ECO:0000256" key="6">
    <source>
        <dbReference type="ARBA" id="ARBA00022737"/>
    </source>
</evidence>
<evidence type="ECO:0000256" key="9">
    <source>
        <dbReference type="ARBA" id="ARBA00022801"/>
    </source>
</evidence>
<evidence type="ECO:0000256" key="2">
    <source>
        <dbReference type="ARBA" id="ARBA00009262"/>
    </source>
</evidence>
<feature type="repeat" description="ANK" evidence="13">
    <location>
        <begin position="508"/>
        <end position="540"/>
    </location>
</feature>
<evidence type="ECO:0000259" key="17">
    <source>
        <dbReference type="PROSITE" id="PS52044"/>
    </source>
</evidence>
<feature type="chain" id="PRO_5034896722" evidence="16">
    <location>
        <begin position="21"/>
        <end position="696"/>
    </location>
</feature>
<dbReference type="GO" id="GO:0036503">
    <property type="term" value="P:ERAD pathway"/>
    <property type="evidence" value="ECO:0007669"/>
    <property type="project" value="TreeGrafter"/>
</dbReference>
<feature type="region of interest" description="Disordered" evidence="15">
    <location>
        <begin position="319"/>
        <end position="357"/>
    </location>
</feature>
<dbReference type="GeneTree" id="ENSGT00390000005911"/>
<keyword evidence="4 14" id="KW-0540">Nuclease</keyword>
<dbReference type="Proteomes" id="UP000694397">
    <property type="component" value="Chromosome 14"/>
</dbReference>
<accession>A0A8C9V1B1</accession>
<keyword evidence="5" id="KW-0479">Metal-binding</keyword>
<comment type="domain">
    <text evidence="14">The VLRF1 domain mediates binding to the 60S ribosomal subunit.</text>
</comment>
<evidence type="ECO:0000256" key="5">
    <source>
        <dbReference type="ARBA" id="ARBA00022723"/>
    </source>
</evidence>
<organism evidence="18 19">
    <name type="scientific">Scleropages formosus</name>
    <name type="common">Asian bonytongue</name>
    <name type="synonym">Osteoglossum formosum</name>
    <dbReference type="NCBI Taxonomy" id="113540"/>
    <lineage>
        <taxon>Eukaryota</taxon>
        <taxon>Metazoa</taxon>
        <taxon>Chordata</taxon>
        <taxon>Craniata</taxon>
        <taxon>Vertebrata</taxon>
        <taxon>Euteleostomi</taxon>
        <taxon>Actinopterygii</taxon>
        <taxon>Neopterygii</taxon>
        <taxon>Teleostei</taxon>
        <taxon>Osteoglossocephala</taxon>
        <taxon>Osteoglossomorpha</taxon>
        <taxon>Osteoglossiformes</taxon>
        <taxon>Osteoglossidae</taxon>
        <taxon>Scleropages</taxon>
    </lineage>
</organism>
<dbReference type="InterPro" id="IPR036770">
    <property type="entry name" value="Ankyrin_rpt-contain_sf"/>
</dbReference>
<dbReference type="InterPro" id="IPR002110">
    <property type="entry name" value="Ankyrin_rpt"/>
</dbReference>
<evidence type="ECO:0000313" key="19">
    <source>
        <dbReference type="Proteomes" id="UP000694397"/>
    </source>
</evidence>
<keyword evidence="11 13" id="KW-0040">ANK repeat</keyword>
<dbReference type="Pfam" id="PF18716">
    <property type="entry name" value="VATC"/>
    <property type="match status" value="1"/>
</dbReference>
<evidence type="ECO:0000256" key="1">
    <source>
        <dbReference type="ARBA" id="ARBA00004496"/>
    </source>
</evidence>
<keyword evidence="6" id="KW-0677">Repeat</keyword>
<keyword evidence="12" id="KW-0175">Coiled coil</keyword>
<dbReference type="Pfam" id="PF18826">
    <property type="entry name" value="bVLRF1"/>
    <property type="match status" value="1"/>
</dbReference>
<keyword evidence="7 14" id="KW-0255">Endonuclease</keyword>
<evidence type="ECO:0000313" key="18">
    <source>
        <dbReference type="Ensembl" id="ENSSFOP00015011725.2"/>
    </source>
</evidence>
<evidence type="ECO:0000256" key="11">
    <source>
        <dbReference type="ARBA" id="ARBA00023043"/>
    </source>
</evidence>
<feature type="region of interest" description="Disordered" evidence="15">
    <location>
        <begin position="582"/>
        <end position="625"/>
    </location>
</feature>
<sequence length="696" mass="78969">MRMCLLAILLHAGMGKNAESAFTIWSPWGLSQMEHYKLDWHRFNLRQKLVGRSPVTVEDFEKKTSAGDMSSISGSDSEGGNYDADWGFGDDDDSTSVDAESPPEMDSGLGRLTSRVLFRNSQGQYLSVFRCVLHSKKLDPVGDLAISLLNISNKSVWVVLMTGGGHFAGAVFQGKEVLQHKTFHRYTVRAKRGTAQGLRDSQNRGHAPKSAGAALRRYNEAALVKDVQELLQSWSEHLREASAIFLRIPSYNRAMFFGVQSPLLSKTDPRVRTLPFATRRATFREVKRVHELLSTLHVYGRDTEVSEILSSPKKVWKEKIPRSVPRTHADAGQEVTAPRVENEERSSEEESPAVDLEVVEETLGTLDLREFEICPHRRCQKKKRRRRKKKKKEEEEEEEDNPRSTGQEPGSEELEAESPGFKEKQVEEMRRRRSRRSKKAPTAEKDNQSGQGDDWGYALRDAFFTACKVGDLEALQRLLQDFADHHPGGGDPGTLTLSDFLNAEIDYSGFTLLHVASAAGQRGVVRRLMDAGSDPAHRDKKGRTPYAVAAERDTRNEFRRYMAEYPDKYDYSKAQVPAPLTGDIELKKAEKKRAQKATKKQREKEQKEEQRREEAEQEERRRFAALSDREKRALAAERRLEEQLASTGGTISNIRRCWWCGDSLLGKVPFHYLDFSFCSTCCLQEHRKSQSSSTKP</sequence>
<feature type="signal peptide" evidence="16">
    <location>
        <begin position="1"/>
        <end position="20"/>
    </location>
</feature>
<reference evidence="18" key="2">
    <citation type="submission" date="2025-08" db="UniProtKB">
        <authorList>
            <consortium name="Ensembl"/>
        </authorList>
    </citation>
    <scope>IDENTIFICATION</scope>
</reference>